<dbReference type="OrthoDB" id="10259630at2759"/>
<dbReference type="FunFam" id="1.25.40.10:FF:000197">
    <property type="entry name" value="Tetratricopeptide repeat domain 21B"/>
    <property type="match status" value="1"/>
</dbReference>
<dbReference type="PROSITE" id="PS50005">
    <property type="entry name" value="TPR"/>
    <property type="match status" value="2"/>
</dbReference>
<dbReference type="Gene3D" id="1.25.40.10">
    <property type="entry name" value="Tetratricopeptide repeat domain"/>
    <property type="match status" value="6"/>
</dbReference>
<dbReference type="Pfam" id="PF25063">
    <property type="entry name" value="ARM_TT21_C"/>
    <property type="match status" value="1"/>
</dbReference>
<evidence type="ECO:0000313" key="12">
    <source>
        <dbReference type="EMBL" id="CAF3762430.1"/>
    </source>
</evidence>
<accession>A0A814J1K0</accession>
<feature type="domain" description="Tetratricopeptide repeat protein 21A/21B fourth ARM" evidence="9">
    <location>
        <begin position="743"/>
        <end position="897"/>
    </location>
</feature>
<dbReference type="InterPro" id="IPR056832">
    <property type="entry name" value="ARM_TT21_2nd"/>
</dbReference>
<feature type="domain" description="Tetratricopeptide repeat protein 21A/21B fifth ARM repeats" evidence="8">
    <location>
        <begin position="941"/>
        <end position="1054"/>
    </location>
</feature>
<dbReference type="GO" id="GO:0030991">
    <property type="term" value="C:intraciliary transport particle A"/>
    <property type="evidence" value="ECO:0007669"/>
    <property type="project" value="TreeGrafter"/>
</dbReference>
<dbReference type="EMBL" id="CAJNOK010006063">
    <property type="protein sequence ID" value="CAF0992440.1"/>
    <property type="molecule type" value="Genomic_DNA"/>
</dbReference>
<dbReference type="Pfam" id="PF25064">
    <property type="entry name" value="ARM_TT21_5th"/>
    <property type="match status" value="1"/>
</dbReference>
<dbReference type="EMBL" id="CAJNOQ010003799">
    <property type="protein sequence ID" value="CAF1029961.1"/>
    <property type="molecule type" value="Genomic_DNA"/>
</dbReference>
<feature type="domain" description="Tetratricopeptide repeat protein 21A/21B N-terminal ARM repeat" evidence="6">
    <location>
        <begin position="12"/>
        <end position="223"/>
    </location>
</feature>
<evidence type="ECO:0000259" key="8">
    <source>
        <dbReference type="Pfam" id="PF25064"/>
    </source>
</evidence>
<dbReference type="InterPro" id="IPR019734">
    <property type="entry name" value="TPR_rpt"/>
</dbReference>
<evidence type="ECO:0000259" key="6">
    <source>
        <dbReference type="Pfam" id="PF25062"/>
    </source>
</evidence>
<evidence type="ECO:0000313" key="11">
    <source>
        <dbReference type="EMBL" id="CAF1029961.1"/>
    </source>
</evidence>
<evidence type="ECO:0000313" key="14">
    <source>
        <dbReference type="Proteomes" id="UP000663829"/>
    </source>
</evidence>
<evidence type="ECO:0000313" key="13">
    <source>
        <dbReference type="EMBL" id="CAF3800888.1"/>
    </source>
</evidence>
<feature type="domain" description="Tetratricopeptide repeat protein 21A/21B C-terminal ARM" evidence="7">
    <location>
        <begin position="1088"/>
        <end position="1291"/>
    </location>
</feature>
<dbReference type="InterPro" id="IPR011990">
    <property type="entry name" value="TPR-like_helical_dom_sf"/>
</dbReference>
<dbReference type="Proteomes" id="UP000677228">
    <property type="component" value="Unassembled WGS sequence"/>
</dbReference>
<dbReference type="Pfam" id="PF25060">
    <property type="entry name" value="ARM_TT21_2nd"/>
    <property type="match status" value="1"/>
</dbReference>
<feature type="domain" description="Tetratricopeptide repeat protein 21A/21B second ARM" evidence="5">
    <location>
        <begin position="245"/>
        <end position="512"/>
    </location>
</feature>
<sequence>MADKDLYNLSKIFYYFRENYFNRAYVAANDGLKRFVNDGTLKFYSAIAQLMEGYLHESMRELELLRNKGEFALGSMLTLIYAHKMHKNPDREAIVELETKVKELRKQSDDMSLFYAGHALFITRKPDKASEYIDRSIKHNKTNIFSLSLKGWIFITTDIVKESKQYFELALQVDPNYPDAGFGMAKYREMRSNFSQALEYVNRILVNKTDYLPAILENMKCMLNTTVYARLGPMRRCCSKALQGFNRLLQSMDMTEPKGAWLYYDTSRVVARVCGRNIQVLQHADVLIQRALNIDSSNPDYLIEAGYQALMSNKFNEAMKFYRSAAKTNAENMEAVYGMIHCQILDEKYDEAQQQIEFQNEVQTTNGSDLAYLKALLAKHKKTLPPEAIIKLFDEAADKHFKNLKGLPLGKKYLMCLNPDFVIEIVKEYMSNASSKPIEPGQQPDSLLRKSSGILEPLTKAVPGLLEGLFLLAKVKYLCGEIDEAKKVLKRIVDQEPSYSDAYILLAQVSIRENNLHAANEALEQGLSYNFELKSHPIYHLIRSRIMKKEGNYEEACKLLQNAMALPGVKKAVKDTKQKASLAMTPRTKAISGIEILTQDRVSVYLELAEIQMLLNRVHEAGIVIQEATSEFQGTSEESRILITNVELALKRGDVNTAIEILTQIKPDQPYYVQSREKLAEIYLKHRRDKKLYIGIYKELVERDPKPQALIILADAYMNIMEPDKAIEIYEAALRQNPKDLILLKKTCEALIKTHFYAKAVSYYEAILKSEPQSELRINLADLLSKLNQTDKAEKIIDHLLKEDVSSTNFQHAQHVTKAYEILANIREQTKQYDLVKECLIKAKDNQTRLLKRTQLEEDDMQKENRKLFCDLCYRLSVICFNQRDYESAIIYLKEAVLVDDKNLKTQMMLAEAYLYSENMEQCEQVCVYMTKTFPNDISVKIMMANFLLRKNETEKAIQQYKDLIEKNPDNFDPFVKMTKAIYRTGRLEEISDIIERTEKSSVRARNDAGFNFAKGLLCYYSYKPNDALSCFNKCRRDNTYSRQAVYAMVKIVLNPENDIIASEEDWKRLLHGPRMEEARTAQTTSFKLLQGMGDVSNDVRYRVLENCCIAHTGEKHNLEQATENLTQILNEHRDNVGAMCVISECLIGLKNVQKARQYLKRTTKLTWNIDDADELEKCWLMLAMTYMQASKLDEALGLCKKVLNVNKCSTRALEFLGTMNEQTGSHKEAAENYEKAWKYSGKNQPSIGYKLAFNYLKSKRLTDAIDIAHFILQKYPDYPKVRKEILEKARLMLR</sequence>
<dbReference type="Proteomes" id="UP000663829">
    <property type="component" value="Unassembled WGS sequence"/>
</dbReference>
<dbReference type="GO" id="GO:0061512">
    <property type="term" value="P:protein localization to cilium"/>
    <property type="evidence" value="ECO:0007669"/>
    <property type="project" value="TreeGrafter"/>
</dbReference>
<keyword evidence="14" id="KW-1185">Reference proteome</keyword>
<dbReference type="Pfam" id="PF25058">
    <property type="entry name" value="ARM_TT21"/>
    <property type="match status" value="1"/>
</dbReference>
<keyword evidence="3 4" id="KW-0802">TPR repeat</keyword>
<evidence type="ECO:0000259" key="5">
    <source>
        <dbReference type="Pfam" id="PF25060"/>
    </source>
</evidence>
<dbReference type="Pfam" id="PF25062">
    <property type="entry name" value="ARM_TT21_N"/>
    <property type="match status" value="1"/>
</dbReference>
<proteinExistence type="inferred from homology"/>
<dbReference type="PANTHER" id="PTHR14699">
    <property type="entry name" value="STI2 PROTEIN-RELATED"/>
    <property type="match status" value="1"/>
</dbReference>
<dbReference type="Proteomes" id="UP000681722">
    <property type="component" value="Unassembled WGS sequence"/>
</dbReference>
<name>A0A814J1K0_9BILA</name>
<dbReference type="InterPro" id="IPR056836">
    <property type="entry name" value="ARM_TT21_4th"/>
</dbReference>
<evidence type="ECO:0000256" key="2">
    <source>
        <dbReference type="ARBA" id="ARBA00022737"/>
    </source>
</evidence>
<reference evidence="11" key="1">
    <citation type="submission" date="2021-02" db="EMBL/GenBank/DDBJ databases">
        <authorList>
            <person name="Nowell W R."/>
        </authorList>
    </citation>
    <scope>NUCLEOTIDE SEQUENCE</scope>
</reference>
<dbReference type="GO" id="GO:0035721">
    <property type="term" value="P:intraciliary retrograde transport"/>
    <property type="evidence" value="ECO:0007669"/>
    <property type="project" value="TreeGrafter"/>
</dbReference>
<dbReference type="Pfam" id="PF13176">
    <property type="entry name" value="TPR_7"/>
    <property type="match status" value="1"/>
</dbReference>
<feature type="repeat" description="TPR" evidence="4">
    <location>
        <begin position="707"/>
        <end position="740"/>
    </location>
</feature>
<dbReference type="InterPro" id="IPR056833">
    <property type="entry name" value="ARM_TT21_N"/>
</dbReference>
<dbReference type="SUPFAM" id="SSF48452">
    <property type="entry name" value="TPR-like"/>
    <property type="match status" value="4"/>
</dbReference>
<protein>
    <recommendedName>
        <fullName evidence="15">Tetratricopeptide repeat protein 21B</fullName>
    </recommendedName>
</protein>
<dbReference type="InterPro" id="IPR056834">
    <property type="entry name" value="ARM_TT21_C"/>
</dbReference>
<dbReference type="InterPro" id="IPR056835">
    <property type="entry name" value="ARM_TT21_5th"/>
</dbReference>
<comment type="caution">
    <text evidence="11">The sequence shown here is derived from an EMBL/GenBank/DDBJ whole genome shotgun (WGS) entry which is preliminary data.</text>
</comment>
<dbReference type="Pfam" id="PF25068">
    <property type="entry name" value="ARM_TT21_4th"/>
    <property type="match status" value="1"/>
</dbReference>
<evidence type="ECO:0000259" key="7">
    <source>
        <dbReference type="Pfam" id="PF25063"/>
    </source>
</evidence>
<gene>
    <name evidence="11" type="ORF">GPM918_LOCUS15228</name>
    <name evidence="10" type="ORF">OVA965_LOCUS14144</name>
    <name evidence="13" type="ORF">SRO942_LOCUS15228</name>
    <name evidence="12" type="ORF">TMI583_LOCUS14147</name>
</gene>
<feature type="repeat" description="TPR" evidence="4">
    <location>
        <begin position="938"/>
        <end position="971"/>
    </location>
</feature>
<evidence type="ECO:0000313" key="10">
    <source>
        <dbReference type="EMBL" id="CAF0992440.1"/>
    </source>
</evidence>
<evidence type="ECO:0000256" key="1">
    <source>
        <dbReference type="ARBA" id="ARBA00010935"/>
    </source>
</evidence>
<dbReference type="InterPro" id="IPR040364">
    <property type="entry name" value="TTC21A/TTC21B"/>
</dbReference>
<dbReference type="FunFam" id="1.25.40.10:FF:000219">
    <property type="entry name" value="Tetratricopeptide repeat domain 21B"/>
    <property type="match status" value="1"/>
</dbReference>
<dbReference type="SMART" id="SM00028">
    <property type="entry name" value="TPR"/>
    <property type="match status" value="11"/>
</dbReference>
<dbReference type="Proteomes" id="UP000682733">
    <property type="component" value="Unassembled WGS sequence"/>
</dbReference>
<evidence type="ECO:0000256" key="3">
    <source>
        <dbReference type="ARBA" id="ARBA00022803"/>
    </source>
</evidence>
<dbReference type="GO" id="GO:0005929">
    <property type="term" value="C:cilium"/>
    <property type="evidence" value="ECO:0007669"/>
    <property type="project" value="GOC"/>
</dbReference>
<evidence type="ECO:0008006" key="15">
    <source>
        <dbReference type="Google" id="ProtNLM"/>
    </source>
</evidence>
<dbReference type="PANTHER" id="PTHR14699:SF0">
    <property type="entry name" value="TETRATRICOPEPTIDE REPEAT PROTEIN 21 HOMOLOG"/>
    <property type="match status" value="1"/>
</dbReference>
<comment type="similarity">
    <text evidence="1">Belongs to the TTC21 family.</text>
</comment>
<keyword evidence="2" id="KW-0677">Repeat</keyword>
<evidence type="ECO:0000256" key="4">
    <source>
        <dbReference type="PROSITE-ProRule" id="PRU00339"/>
    </source>
</evidence>
<dbReference type="EMBL" id="CAJOBC010003799">
    <property type="protein sequence ID" value="CAF3800888.1"/>
    <property type="molecule type" value="Genomic_DNA"/>
</dbReference>
<organism evidence="11 14">
    <name type="scientific">Didymodactylos carnosus</name>
    <dbReference type="NCBI Taxonomy" id="1234261"/>
    <lineage>
        <taxon>Eukaryota</taxon>
        <taxon>Metazoa</taxon>
        <taxon>Spiralia</taxon>
        <taxon>Gnathifera</taxon>
        <taxon>Rotifera</taxon>
        <taxon>Eurotatoria</taxon>
        <taxon>Bdelloidea</taxon>
        <taxon>Philodinida</taxon>
        <taxon>Philodinidae</taxon>
        <taxon>Didymodactylos</taxon>
    </lineage>
</organism>
<evidence type="ECO:0000259" key="9">
    <source>
        <dbReference type="Pfam" id="PF25068"/>
    </source>
</evidence>
<dbReference type="EMBL" id="CAJOBA010006070">
    <property type="protein sequence ID" value="CAF3762430.1"/>
    <property type="molecule type" value="Genomic_DNA"/>
</dbReference>